<proteinExistence type="predicted"/>
<name>A0A3Q9JMK7_9GAMM</name>
<feature type="transmembrane region" description="Helical" evidence="1">
    <location>
        <begin position="6"/>
        <end position="33"/>
    </location>
</feature>
<accession>A0A3Q9JMK7</accession>
<keyword evidence="3" id="KW-1185">Reference proteome</keyword>
<feature type="transmembrane region" description="Helical" evidence="1">
    <location>
        <begin position="110"/>
        <end position="129"/>
    </location>
</feature>
<keyword evidence="1" id="KW-1133">Transmembrane helix</keyword>
<keyword evidence="1" id="KW-0812">Transmembrane</keyword>
<dbReference type="RefSeq" id="WP_127161800.1">
    <property type="nucleotide sequence ID" value="NZ_CP029822.1"/>
</dbReference>
<organism evidence="2 3">
    <name type="scientific">Entomomonas moraniae</name>
    <dbReference type="NCBI Taxonomy" id="2213226"/>
    <lineage>
        <taxon>Bacteria</taxon>
        <taxon>Pseudomonadati</taxon>
        <taxon>Pseudomonadota</taxon>
        <taxon>Gammaproteobacteria</taxon>
        <taxon>Pseudomonadales</taxon>
        <taxon>Pseudomonadaceae</taxon>
        <taxon>Entomomonas</taxon>
    </lineage>
</organism>
<dbReference type="Proteomes" id="UP000273143">
    <property type="component" value="Chromosome"/>
</dbReference>
<keyword evidence="1" id="KW-0472">Membrane</keyword>
<reference evidence="3" key="1">
    <citation type="submission" date="2018-06" db="EMBL/GenBank/DDBJ databases">
        <title>Complete genome of Pseudomonas insecticola strain QZS01.</title>
        <authorList>
            <person name="Wang J."/>
            <person name="Su Q."/>
        </authorList>
    </citation>
    <scope>NUCLEOTIDE SEQUENCE [LARGE SCALE GENOMIC DNA]</scope>
    <source>
        <strain evidence="3">QZS01</strain>
    </source>
</reference>
<dbReference type="AlphaFoldDB" id="A0A3Q9JMK7"/>
<feature type="transmembrane region" description="Helical" evidence="1">
    <location>
        <begin position="45"/>
        <end position="71"/>
    </location>
</feature>
<protein>
    <submittedName>
        <fullName evidence="2">Uncharacterized protein</fullName>
    </submittedName>
</protein>
<dbReference type="EMBL" id="CP029822">
    <property type="protein sequence ID" value="AZS49605.1"/>
    <property type="molecule type" value="Genomic_DNA"/>
</dbReference>
<evidence type="ECO:0000313" key="2">
    <source>
        <dbReference type="EMBL" id="AZS49605.1"/>
    </source>
</evidence>
<evidence type="ECO:0000313" key="3">
    <source>
        <dbReference type="Proteomes" id="UP000273143"/>
    </source>
</evidence>
<gene>
    <name evidence="2" type="ORF">DM558_01905</name>
</gene>
<feature type="transmembrane region" description="Helical" evidence="1">
    <location>
        <begin position="77"/>
        <end position="98"/>
    </location>
</feature>
<sequence>MKRYLYSIATFVVIGLLFATFIIVLPIQILSVIQGVGFLNMSQNLVMIPFIAASVGIFLAGIPVVLTGFSMAYFNRFSLPILLLATNIVGVFLEYFYCSMLNIQSAYIPYILIVTVITTCCLCLLWRFWLEPRITD</sequence>
<dbReference type="KEGG" id="emo:DM558_01905"/>
<evidence type="ECO:0000256" key="1">
    <source>
        <dbReference type="SAM" id="Phobius"/>
    </source>
</evidence>